<dbReference type="PANTHER" id="PTHR47456:SF4">
    <property type="entry name" value="SWIM-TYPE DOMAIN-CONTAINING PROTEIN"/>
    <property type="match status" value="1"/>
</dbReference>
<gene>
    <name evidence="1" type="ORF">PEVE_00008948</name>
</gene>
<organism evidence="1 2">
    <name type="scientific">Porites evermanni</name>
    <dbReference type="NCBI Taxonomy" id="104178"/>
    <lineage>
        <taxon>Eukaryota</taxon>
        <taxon>Metazoa</taxon>
        <taxon>Cnidaria</taxon>
        <taxon>Anthozoa</taxon>
        <taxon>Hexacorallia</taxon>
        <taxon>Scleractinia</taxon>
        <taxon>Fungiina</taxon>
        <taxon>Poritidae</taxon>
        <taxon>Porites</taxon>
    </lineage>
</organism>
<sequence>LAKKKVLDRLKNDMSSAMTINTVMHYHLKIPLSTEHQGHPIGASASINHCVDRRIINKIYDLVGKGVTRPDEVRRCLEEYVEREMFATLPPQERPKKSNRKYYPTRQDLRNHITKAIAASNTGKESPCTEKFLFVHQEVWQQRLLRRYGSELVLLDATYKTTKYALPLFFLCVH</sequence>
<feature type="non-terminal residue" evidence="1">
    <location>
        <position position="174"/>
    </location>
</feature>
<dbReference type="InterPro" id="IPR029309">
    <property type="entry name" value="CaRF"/>
</dbReference>
<evidence type="ECO:0000313" key="2">
    <source>
        <dbReference type="Proteomes" id="UP001159427"/>
    </source>
</evidence>
<protein>
    <submittedName>
        <fullName evidence="1">Uncharacterized protein</fullName>
    </submittedName>
</protein>
<dbReference type="Pfam" id="PF15299">
    <property type="entry name" value="ALS2CR8"/>
    <property type="match status" value="1"/>
</dbReference>
<evidence type="ECO:0000313" key="1">
    <source>
        <dbReference type="EMBL" id="CAH3020845.1"/>
    </source>
</evidence>
<feature type="non-terminal residue" evidence="1">
    <location>
        <position position="1"/>
    </location>
</feature>
<proteinExistence type="predicted"/>
<dbReference type="PANTHER" id="PTHR47456">
    <property type="entry name" value="PHD-TYPE DOMAIN-CONTAINING PROTEIN"/>
    <property type="match status" value="1"/>
</dbReference>
<keyword evidence="2" id="KW-1185">Reference proteome</keyword>
<dbReference type="EMBL" id="CALNXI010000161">
    <property type="protein sequence ID" value="CAH3020845.1"/>
    <property type="molecule type" value="Genomic_DNA"/>
</dbReference>
<dbReference type="Proteomes" id="UP001159427">
    <property type="component" value="Unassembled WGS sequence"/>
</dbReference>
<name>A0ABN8LU82_9CNID</name>
<reference evidence="1 2" key="1">
    <citation type="submission" date="2022-05" db="EMBL/GenBank/DDBJ databases">
        <authorList>
            <consortium name="Genoscope - CEA"/>
            <person name="William W."/>
        </authorList>
    </citation>
    <scope>NUCLEOTIDE SEQUENCE [LARGE SCALE GENOMIC DNA]</scope>
</reference>
<comment type="caution">
    <text evidence="1">The sequence shown here is derived from an EMBL/GenBank/DDBJ whole genome shotgun (WGS) entry which is preliminary data.</text>
</comment>
<accession>A0ABN8LU82</accession>